<dbReference type="GO" id="GO:0000398">
    <property type="term" value="P:mRNA splicing, via spliceosome"/>
    <property type="evidence" value="ECO:0007669"/>
    <property type="project" value="TreeGrafter"/>
</dbReference>
<dbReference type="OrthoDB" id="407609at2759"/>
<dbReference type="Pfam" id="PF05011">
    <property type="entry name" value="DBR1"/>
    <property type="match status" value="1"/>
</dbReference>
<evidence type="ECO:0000256" key="9">
    <source>
        <dbReference type="ARBA" id="ARBA00022833"/>
    </source>
</evidence>
<evidence type="ECO:0000256" key="6">
    <source>
        <dbReference type="ARBA" id="ARBA00022664"/>
    </source>
</evidence>
<evidence type="ECO:0000256" key="11">
    <source>
        <dbReference type="ARBA" id="ARBA00023211"/>
    </source>
</evidence>
<evidence type="ECO:0000259" key="13">
    <source>
        <dbReference type="SMART" id="SM01124"/>
    </source>
</evidence>
<dbReference type="Pfam" id="PF00149">
    <property type="entry name" value="Metallophos"/>
    <property type="match status" value="1"/>
</dbReference>
<keyword evidence="12" id="KW-0539">Nucleus</keyword>
<evidence type="ECO:0000313" key="15">
    <source>
        <dbReference type="Proteomes" id="UP000269721"/>
    </source>
</evidence>
<dbReference type="AlphaFoldDB" id="A0A4P9WI62"/>
<accession>A0A4P9WI62</accession>
<evidence type="ECO:0000256" key="3">
    <source>
        <dbReference type="ARBA" id="ARBA00001954"/>
    </source>
</evidence>
<dbReference type="InterPro" id="IPR041816">
    <property type="entry name" value="Dbr1_N"/>
</dbReference>
<protein>
    <submittedName>
        <fullName evidence="14">Metallo-dependent phosphatase-like protein</fullName>
    </submittedName>
</protein>
<proteinExistence type="inferred from homology"/>
<reference evidence="15" key="1">
    <citation type="journal article" date="2018" name="Nat. Microbiol.">
        <title>Leveraging single-cell genomics to expand the fungal tree of life.</title>
        <authorList>
            <person name="Ahrendt S.R."/>
            <person name="Quandt C.A."/>
            <person name="Ciobanu D."/>
            <person name="Clum A."/>
            <person name="Salamov A."/>
            <person name="Andreopoulos B."/>
            <person name="Cheng J.F."/>
            <person name="Woyke T."/>
            <person name="Pelin A."/>
            <person name="Henrissat B."/>
            <person name="Reynolds N.K."/>
            <person name="Benny G.L."/>
            <person name="Smith M.E."/>
            <person name="James T.Y."/>
            <person name="Grigoriev I.V."/>
        </authorList>
    </citation>
    <scope>NUCLEOTIDE SEQUENCE [LARGE SCALE GENOMIC DNA]</scope>
</reference>
<dbReference type="PANTHER" id="PTHR12849:SF0">
    <property type="entry name" value="LARIAT DEBRANCHING ENZYME"/>
    <property type="match status" value="1"/>
</dbReference>
<comment type="cofactor">
    <cofactor evidence="1">
        <name>Mn(2+)</name>
        <dbReference type="ChEBI" id="CHEBI:29035"/>
    </cofactor>
</comment>
<dbReference type="GO" id="GO:0046872">
    <property type="term" value="F:metal ion binding"/>
    <property type="evidence" value="ECO:0007669"/>
    <property type="project" value="UniProtKB-KW"/>
</dbReference>
<evidence type="ECO:0000256" key="2">
    <source>
        <dbReference type="ARBA" id="ARBA00001947"/>
    </source>
</evidence>
<dbReference type="EMBL" id="KZ994593">
    <property type="protein sequence ID" value="RKO92541.1"/>
    <property type="molecule type" value="Genomic_DNA"/>
</dbReference>
<evidence type="ECO:0000256" key="1">
    <source>
        <dbReference type="ARBA" id="ARBA00001936"/>
    </source>
</evidence>
<comment type="similarity">
    <text evidence="5">Belongs to the lariat debranching enzyme family.</text>
</comment>
<keyword evidence="8" id="KW-0378">Hydrolase</keyword>
<evidence type="ECO:0000313" key="14">
    <source>
        <dbReference type="EMBL" id="RKO92541.1"/>
    </source>
</evidence>
<evidence type="ECO:0000256" key="10">
    <source>
        <dbReference type="ARBA" id="ARBA00023004"/>
    </source>
</evidence>
<keyword evidence="15" id="KW-1185">Reference proteome</keyword>
<keyword evidence="9" id="KW-0862">Zinc</keyword>
<dbReference type="SUPFAM" id="SSF56300">
    <property type="entry name" value="Metallo-dependent phosphatases"/>
    <property type="match status" value="1"/>
</dbReference>
<keyword evidence="11" id="KW-0464">Manganese</keyword>
<gene>
    <name evidence="14" type="ORF">BDK51DRAFT_21489</name>
</gene>
<dbReference type="GO" id="GO:0008419">
    <property type="term" value="F:RNA lariat debranching enzyme activity"/>
    <property type="evidence" value="ECO:0007669"/>
    <property type="project" value="TreeGrafter"/>
</dbReference>
<comment type="subcellular location">
    <subcellularLocation>
        <location evidence="4">Nucleus</location>
    </subcellularLocation>
</comment>
<dbReference type="GO" id="GO:0005634">
    <property type="term" value="C:nucleus"/>
    <property type="evidence" value="ECO:0007669"/>
    <property type="project" value="UniProtKB-SubCell"/>
</dbReference>
<evidence type="ECO:0000256" key="8">
    <source>
        <dbReference type="ARBA" id="ARBA00022801"/>
    </source>
</evidence>
<evidence type="ECO:0000256" key="5">
    <source>
        <dbReference type="ARBA" id="ARBA00006045"/>
    </source>
</evidence>
<comment type="cofactor">
    <cofactor evidence="2">
        <name>Zn(2+)</name>
        <dbReference type="ChEBI" id="CHEBI:29105"/>
    </cofactor>
</comment>
<name>A0A4P9WI62_9FUNG</name>
<dbReference type="Proteomes" id="UP000269721">
    <property type="component" value="Unassembled WGS sequence"/>
</dbReference>
<evidence type="ECO:0000256" key="12">
    <source>
        <dbReference type="ARBA" id="ARBA00023242"/>
    </source>
</evidence>
<dbReference type="Gene3D" id="3.60.21.10">
    <property type="match status" value="1"/>
</dbReference>
<dbReference type="InterPro" id="IPR029052">
    <property type="entry name" value="Metallo-depent_PP-like"/>
</dbReference>
<sequence>MRIAVEGCCHGELDRIYAALKHLERVENITIDLLLVCGDFQPVRNMGDLSVLACPDRYRSLGTFHQYYDGSKVAPFPTLFVGGNHEASNYLWELYHGGWAAPNIYFLGMAGVINFGGLRIGGLSGIYKQQHYEQGYPESQPYNDNEARSIYHVRKYNIHRIAQIRDPIDIIMTHDWPRGIAHHGNTRQLIARKPFLSGEINSNTLGSYPSEYLLKKLRPDFWFAAHLHVKFAAIYRHDNATAELTKFLSLDKCLPNRDFLQVLDFPEATGPLVFSYDEEWLAIIRASHEYLTLSKVQKRLPDDETARA</sequence>
<dbReference type="InterPro" id="IPR007708">
    <property type="entry name" value="DBR1_C"/>
</dbReference>
<keyword evidence="7" id="KW-0479">Metal-binding</keyword>
<keyword evidence="10" id="KW-0408">Iron</keyword>
<feature type="domain" description="Lariat debranching enzyme C-terminal" evidence="13">
    <location>
        <begin position="235"/>
        <end position="308"/>
    </location>
</feature>
<dbReference type="FunFam" id="3.60.21.10:FF:000035">
    <property type="entry name" value="Lariat debranching enzyme"/>
    <property type="match status" value="1"/>
</dbReference>
<organism evidence="14 15">
    <name type="scientific">Blyttiomyces helicus</name>
    <dbReference type="NCBI Taxonomy" id="388810"/>
    <lineage>
        <taxon>Eukaryota</taxon>
        <taxon>Fungi</taxon>
        <taxon>Fungi incertae sedis</taxon>
        <taxon>Chytridiomycota</taxon>
        <taxon>Chytridiomycota incertae sedis</taxon>
        <taxon>Chytridiomycetes</taxon>
        <taxon>Chytridiomycetes incertae sedis</taxon>
        <taxon>Blyttiomyces</taxon>
    </lineage>
</organism>
<dbReference type="CDD" id="cd00844">
    <property type="entry name" value="MPP_Dbr1_N"/>
    <property type="match status" value="1"/>
</dbReference>
<evidence type="ECO:0000256" key="7">
    <source>
        <dbReference type="ARBA" id="ARBA00022723"/>
    </source>
</evidence>
<dbReference type="InterPro" id="IPR004843">
    <property type="entry name" value="Calcineurin-like_PHP"/>
</dbReference>
<dbReference type="PANTHER" id="PTHR12849">
    <property type="entry name" value="RNA LARIAT DEBRANCHING ENZYME"/>
    <property type="match status" value="1"/>
</dbReference>
<evidence type="ECO:0000256" key="4">
    <source>
        <dbReference type="ARBA" id="ARBA00004123"/>
    </source>
</evidence>
<comment type="cofactor">
    <cofactor evidence="3">
        <name>Fe(2+)</name>
        <dbReference type="ChEBI" id="CHEBI:29033"/>
    </cofactor>
</comment>
<dbReference type="SMART" id="SM01124">
    <property type="entry name" value="DBR1"/>
    <property type="match status" value="1"/>
</dbReference>
<keyword evidence="6" id="KW-0507">mRNA processing</keyword>